<dbReference type="AlphaFoldDB" id="A0A512C0Q2"/>
<sequence length="151" mass="16626">MKLQKMNPASNRAQPKGQSSALKSKRNRENKEDRWWNSSVFMGTGLVYCAYPYPTGMDPGITVSDYEIALGRETHEEQLRYARRSQSHSLAELPDALQDGVLVVFGPDVSAGDAVKALSRIIESIKSYGLLTGSNDKGALAWEMTDGSDKI</sequence>
<evidence type="ECO:0000313" key="3">
    <source>
        <dbReference type="Proteomes" id="UP000321085"/>
    </source>
</evidence>
<dbReference type="EMBL" id="BJYU01000125">
    <property type="protein sequence ID" value="GEO17791.1"/>
    <property type="molecule type" value="Genomic_DNA"/>
</dbReference>
<name>A0A512C0Q2_9HYPH</name>
<feature type="region of interest" description="Disordered" evidence="1">
    <location>
        <begin position="1"/>
        <end position="30"/>
    </location>
</feature>
<keyword evidence="3" id="KW-1185">Reference proteome</keyword>
<evidence type="ECO:0000313" key="2">
    <source>
        <dbReference type="EMBL" id="GEO17791.1"/>
    </source>
</evidence>
<comment type="caution">
    <text evidence="2">The sequence shown here is derived from an EMBL/GenBank/DDBJ whole genome shotgun (WGS) entry which is preliminary data.</text>
</comment>
<reference evidence="2 3" key="1">
    <citation type="submission" date="2019-07" db="EMBL/GenBank/DDBJ databases">
        <title>Whole genome shotgun sequence of Microvirga aerophila NBRC 106136.</title>
        <authorList>
            <person name="Hosoyama A."/>
            <person name="Uohara A."/>
            <person name="Ohji S."/>
            <person name="Ichikawa N."/>
        </authorList>
    </citation>
    <scope>NUCLEOTIDE SEQUENCE [LARGE SCALE GENOMIC DNA]</scope>
    <source>
        <strain evidence="2 3">NBRC 106136</strain>
    </source>
</reference>
<evidence type="ECO:0000256" key="1">
    <source>
        <dbReference type="SAM" id="MobiDB-lite"/>
    </source>
</evidence>
<dbReference type="RefSeq" id="WP_147022660.1">
    <property type="nucleotide sequence ID" value="NZ_BJYU01000125.1"/>
</dbReference>
<accession>A0A512C0Q2</accession>
<organism evidence="2 3">
    <name type="scientific">Microvirga aerophila</name>
    <dbReference type="NCBI Taxonomy" id="670291"/>
    <lineage>
        <taxon>Bacteria</taxon>
        <taxon>Pseudomonadati</taxon>
        <taxon>Pseudomonadota</taxon>
        <taxon>Alphaproteobacteria</taxon>
        <taxon>Hyphomicrobiales</taxon>
        <taxon>Methylobacteriaceae</taxon>
        <taxon>Microvirga</taxon>
    </lineage>
</organism>
<feature type="compositionally biased region" description="Polar residues" evidence="1">
    <location>
        <begin position="7"/>
        <end position="22"/>
    </location>
</feature>
<gene>
    <name evidence="2" type="ORF">MAE02_54870</name>
</gene>
<protein>
    <submittedName>
        <fullName evidence="2">Uncharacterized protein</fullName>
    </submittedName>
</protein>
<proteinExistence type="predicted"/>
<dbReference type="Proteomes" id="UP000321085">
    <property type="component" value="Unassembled WGS sequence"/>
</dbReference>